<evidence type="ECO:0000256" key="1">
    <source>
        <dbReference type="ARBA" id="ARBA00023015"/>
    </source>
</evidence>
<keyword evidence="3" id="KW-0804">Transcription</keyword>
<dbReference type="InterPro" id="IPR019887">
    <property type="entry name" value="Tscrpt_reg_AsnC/Lrp_C"/>
</dbReference>
<dbReference type="Proteomes" id="UP001069802">
    <property type="component" value="Unassembled WGS sequence"/>
</dbReference>
<reference evidence="5" key="1">
    <citation type="submission" date="2022-12" db="EMBL/GenBank/DDBJ databases">
        <title>Bacterial isolates from different developmental stages of Nematostella vectensis.</title>
        <authorList>
            <person name="Fraune S."/>
        </authorList>
    </citation>
    <scope>NUCLEOTIDE SEQUENCE</scope>
    <source>
        <strain evidence="5">G21630-S1</strain>
    </source>
</reference>
<keyword evidence="1" id="KW-0805">Transcription regulation</keyword>
<dbReference type="InterPro" id="IPR011008">
    <property type="entry name" value="Dimeric_a/b-barrel"/>
</dbReference>
<dbReference type="SMART" id="SM00344">
    <property type="entry name" value="HTH_ASNC"/>
    <property type="match status" value="1"/>
</dbReference>
<dbReference type="Pfam" id="PF01037">
    <property type="entry name" value="AsnC_trans_reg"/>
    <property type="match status" value="1"/>
</dbReference>
<keyword evidence="2" id="KW-0238">DNA-binding</keyword>
<evidence type="ECO:0000256" key="2">
    <source>
        <dbReference type="ARBA" id="ARBA00023125"/>
    </source>
</evidence>
<dbReference type="InterPro" id="IPR011991">
    <property type="entry name" value="ArsR-like_HTH"/>
</dbReference>
<feature type="domain" description="HTH asnC-type" evidence="4">
    <location>
        <begin position="3"/>
        <end position="64"/>
    </location>
</feature>
<dbReference type="SUPFAM" id="SSF54909">
    <property type="entry name" value="Dimeric alpha+beta barrel"/>
    <property type="match status" value="1"/>
</dbReference>
<keyword evidence="6" id="KW-1185">Reference proteome</keyword>
<dbReference type="CDD" id="cd00090">
    <property type="entry name" value="HTH_ARSR"/>
    <property type="match status" value="1"/>
</dbReference>
<dbReference type="EMBL" id="JAPWGY010000011">
    <property type="protein sequence ID" value="MCZ4282826.1"/>
    <property type="molecule type" value="Genomic_DNA"/>
</dbReference>
<proteinExistence type="predicted"/>
<evidence type="ECO:0000256" key="3">
    <source>
        <dbReference type="ARBA" id="ARBA00023163"/>
    </source>
</evidence>
<evidence type="ECO:0000313" key="5">
    <source>
        <dbReference type="EMBL" id="MCZ4282826.1"/>
    </source>
</evidence>
<evidence type="ECO:0000313" key="6">
    <source>
        <dbReference type="Proteomes" id="UP001069802"/>
    </source>
</evidence>
<accession>A0ABT4LR67</accession>
<dbReference type="InterPro" id="IPR036390">
    <property type="entry name" value="WH_DNA-bd_sf"/>
</dbReference>
<dbReference type="Gene3D" id="1.10.10.10">
    <property type="entry name" value="Winged helix-like DNA-binding domain superfamily/Winged helix DNA-binding domain"/>
    <property type="match status" value="1"/>
</dbReference>
<dbReference type="InterPro" id="IPR000485">
    <property type="entry name" value="AsnC-type_HTH_dom"/>
</dbReference>
<protein>
    <submittedName>
        <fullName evidence="5">Lrp/AsnC family transcriptional regulator</fullName>
    </submittedName>
</protein>
<organism evidence="5 6">
    <name type="scientific">Kiloniella laminariae</name>
    <dbReference type="NCBI Taxonomy" id="454162"/>
    <lineage>
        <taxon>Bacteria</taxon>
        <taxon>Pseudomonadati</taxon>
        <taxon>Pseudomonadota</taxon>
        <taxon>Alphaproteobacteria</taxon>
        <taxon>Rhodospirillales</taxon>
        <taxon>Kiloniellaceae</taxon>
        <taxon>Kiloniella</taxon>
    </lineage>
</organism>
<gene>
    <name evidence="5" type="ORF">O4H49_18725</name>
</gene>
<comment type="caution">
    <text evidence="5">The sequence shown here is derived from an EMBL/GenBank/DDBJ whole genome shotgun (WGS) entry which is preliminary data.</text>
</comment>
<dbReference type="Gene3D" id="3.30.70.920">
    <property type="match status" value="1"/>
</dbReference>
<dbReference type="PANTHER" id="PTHR30154:SF34">
    <property type="entry name" value="TRANSCRIPTIONAL REGULATOR AZLB"/>
    <property type="match status" value="1"/>
</dbReference>
<dbReference type="InterPro" id="IPR019888">
    <property type="entry name" value="Tscrpt_reg_AsnC-like"/>
</dbReference>
<dbReference type="PROSITE" id="PS50956">
    <property type="entry name" value="HTH_ASNC_2"/>
    <property type="match status" value="1"/>
</dbReference>
<dbReference type="PRINTS" id="PR00033">
    <property type="entry name" value="HTHASNC"/>
</dbReference>
<dbReference type="RefSeq" id="WP_269424970.1">
    <property type="nucleotide sequence ID" value="NZ_JAPWGY010000011.1"/>
</dbReference>
<dbReference type="Pfam" id="PF13412">
    <property type="entry name" value="HTH_24"/>
    <property type="match status" value="1"/>
</dbReference>
<dbReference type="PANTHER" id="PTHR30154">
    <property type="entry name" value="LEUCINE-RESPONSIVE REGULATORY PROTEIN"/>
    <property type="match status" value="1"/>
</dbReference>
<evidence type="ECO:0000259" key="4">
    <source>
        <dbReference type="PROSITE" id="PS50956"/>
    </source>
</evidence>
<dbReference type="SUPFAM" id="SSF46785">
    <property type="entry name" value="Winged helix' DNA-binding domain"/>
    <property type="match status" value="1"/>
</dbReference>
<sequence>MQLDAIDMKILRILQKEGRIRSIDLAERVGLSPTPCARRVKMLEDEGVIKGYSAIVDQTKLGYMINIFVSVELEKQASENLKLFEEAIERFEEVVECYLMTGSQDFLLKVVAPDLMTFEKFLQEKLTRIPTIRAVRSRFALRSIVERNSLPNPLQQTGSKSQFTK</sequence>
<name>A0ABT4LR67_9PROT</name>
<dbReference type="InterPro" id="IPR036388">
    <property type="entry name" value="WH-like_DNA-bd_sf"/>
</dbReference>